<accession>A0A545T662</accession>
<dbReference type="InterPro" id="IPR052358">
    <property type="entry name" value="Aro_Compnd_Degr_Hydrolases"/>
</dbReference>
<dbReference type="Gene3D" id="3.20.20.140">
    <property type="entry name" value="Metal-dependent hydrolases"/>
    <property type="match status" value="1"/>
</dbReference>
<feature type="domain" description="Amidohydrolase-related" evidence="1">
    <location>
        <begin position="22"/>
        <end position="287"/>
    </location>
</feature>
<dbReference type="InterPro" id="IPR047874">
    <property type="entry name" value="GLI/LigI"/>
</dbReference>
<dbReference type="PANTHER" id="PTHR35563:SF2">
    <property type="entry name" value="BARREL METAL-DEPENDENT HYDROLASE, PUTATIVE (AFU_ORTHOLOGUE AFUA_1G16240)-RELATED"/>
    <property type="match status" value="1"/>
</dbReference>
<keyword evidence="3" id="KW-1185">Reference proteome</keyword>
<keyword evidence="2" id="KW-0378">Hydrolase</keyword>
<dbReference type="PANTHER" id="PTHR35563">
    <property type="entry name" value="BARREL METAL-DEPENDENT HYDROLASE, PUTATIVE (AFU_ORTHOLOGUE AFUA_1G16240)-RELATED"/>
    <property type="match status" value="1"/>
</dbReference>
<reference evidence="2 3" key="1">
    <citation type="submission" date="2019-06" db="EMBL/GenBank/DDBJ databases">
        <title>Whole genome sequence for Cellvibrionaceae sp. R142.</title>
        <authorList>
            <person name="Wang G."/>
        </authorList>
    </citation>
    <scope>NUCLEOTIDE SEQUENCE [LARGE SCALE GENOMIC DNA]</scope>
    <source>
        <strain evidence="2 3">R142</strain>
    </source>
</reference>
<evidence type="ECO:0000313" key="3">
    <source>
        <dbReference type="Proteomes" id="UP000319732"/>
    </source>
</evidence>
<name>A0A545T662_9GAMM</name>
<dbReference type="GO" id="GO:0016787">
    <property type="term" value="F:hydrolase activity"/>
    <property type="evidence" value="ECO:0007669"/>
    <property type="project" value="UniProtKB-KW"/>
</dbReference>
<dbReference type="Pfam" id="PF04909">
    <property type="entry name" value="Amidohydro_2"/>
    <property type="match status" value="1"/>
</dbReference>
<dbReference type="EMBL" id="VHSG01000019">
    <property type="protein sequence ID" value="TQV72716.1"/>
    <property type="molecule type" value="Genomic_DNA"/>
</dbReference>
<dbReference type="OrthoDB" id="9787654at2"/>
<dbReference type="CDD" id="cd01311">
    <property type="entry name" value="PDC_hydrolase"/>
    <property type="match status" value="1"/>
</dbReference>
<sequence length="289" mass="32481">MTFLPFHSAPKKPDFILPPNACDSHCHVFGPARFFPYAPERKYTPHDAPKETLFALHRHLGFSRSVLVQASCHGTDNSAMIDMLKHGGGRYRGVAVVGEQVRAEALAAMHGMGVRGIRFNFVKRLVDVKPRESYLRIAQLAAALGWHIVVYFEASELADLEALLRDLPTPVIIDHMGRPNVSRGIDQPDFQRLCRLLDSRPDTWVKVGCMERLTLEGPPYTDVVPFARHLVEQFPQQVLWGTDWPHPNMKSHMPDDGALVDNIPLIAPTPALQQRLLVDNPAALYDFED</sequence>
<dbReference type="InterPro" id="IPR006680">
    <property type="entry name" value="Amidohydro-rel"/>
</dbReference>
<dbReference type="InterPro" id="IPR032466">
    <property type="entry name" value="Metal_Hydrolase"/>
</dbReference>
<dbReference type="AlphaFoldDB" id="A0A545T662"/>
<comment type="caution">
    <text evidence="2">The sequence shown here is derived from an EMBL/GenBank/DDBJ whole genome shotgun (WGS) entry which is preliminary data.</text>
</comment>
<organism evidence="2 3">
    <name type="scientific">Exilibacterium tricleocarpae</name>
    <dbReference type="NCBI Taxonomy" id="2591008"/>
    <lineage>
        <taxon>Bacteria</taxon>
        <taxon>Pseudomonadati</taxon>
        <taxon>Pseudomonadota</taxon>
        <taxon>Gammaproteobacteria</taxon>
        <taxon>Cellvibrionales</taxon>
        <taxon>Cellvibrionaceae</taxon>
        <taxon>Exilibacterium</taxon>
    </lineage>
</organism>
<gene>
    <name evidence="2" type="ORF">FKG94_18690</name>
</gene>
<proteinExistence type="predicted"/>
<dbReference type="SUPFAM" id="SSF51556">
    <property type="entry name" value="Metallo-dependent hydrolases"/>
    <property type="match status" value="1"/>
</dbReference>
<evidence type="ECO:0000259" key="1">
    <source>
        <dbReference type="Pfam" id="PF04909"/>
    </source>
</evidence>
<evidence type="ECO:0000313" key="2">
    <source>
        <dbReference type="EMBL" id="TQV72716.1"/>
    </source>
</evidence>
<dbReference type="RefSeq" id="WP_142928446.1">
    <property type="nucleotide sequence ID" value="NZ_ML660098.1"/>
</dbReference>
<dbReference type="Proteomes" id="UP000319732">
    <property type="component" value="Unassembled WGS sequence"/>
</dbReference>
<protein>
    <submittedName>
        <fullName evidence="2">Amidohydrolase family protein</fullName>
    </submittedName>
</protein>